<evidence type="ECO:0000313" key="5">
    <source>
        <dbReference type="EMBL" id="OMO95668.1"/>
    </source>
</evidence>
<dbReference type="OMA" id="YEKLACA"/>
<accession>A0A1R3JLF3</accession>
<reference evidence="5 6" key="1">
    <citation type="submission" date="2013-09" db="EMBL/GenBank/DDBJ databases">
        <title>Corchorus capsularis genome sequencing.</title>
        <authorList>
            <person name="Alam M."/>
            <person name="Haque M.S."/>
            <person name="Islam M.S."/>
            <person name="Emdad E.M."/>
            <person name="Islam M.M."/>
            <person name="Ahmed B."/>
            <person name="Halim A."/>
            <person name="Hossen Q.M.M."/>
            <person name="Hossain M.Z."/>
            <person name="Ahmed R."/>
            <person name="Khan M.M."/>
            <person name="Islam R."/>
            <person name="Rashid M.M."/>
            <person name="Khan S.A."/>
            <person name="Rahman M.S."/>
            <person name="Alam M."/>
        </authorList>
    </citation>
    <scope>NUCLEOTIDE SEQUENCE [LARGE SCALE GENOMIC DNA]</scope>
    <source>
        <strain evidence="6">cv. CVL-1</strain>
        <tissue evidence="5">Whole seedling</tissue>
    </source>
</reference>
<dbReference type="GO" id="GO:0006559">
    <property type="term" value="P:L-phenylalanine catabolic process"/>
    <property type="evidence" value="ECO:0007669"/>
    <property type="project" value="UniProtKB-KW"/>
</dbReference>
<evidence type="ECO:0000256" key="1">
    <source>
        <dbReference type="ARBA" id="ARBA00005162"/>
    </source>
</evidence>
<keyword evidence="6" id="KW-1185">Reference proteome</keyword>
<keyword evidence="5" id="KW-0560">Oxidoreductase</keyword>
<evidence type="ECO:0000256" key="4">
    <source>
        <dbReference type="ARBA" id="ARBA00023232"/>
    </source>
</evidence>
<name>A0A1R3JLF3_COCAP</name>
<organism evidence="5 6">
    <name type="scientific">Corchorus capsularis</name>
    <name type="common">Jute</name>
    <dbReference type="NCBI Taxonomy" id="210143"/>
    <lineage>
        <taxon>Eukaryota</taxon>
        <taxon>Viridiplantae</taxon>
        <taxon>Streptophyta</taxon>
        <taxon>Embryophyta</taxon>
        <taxon>Tracheophyta</taxon>
        <taxon>Spermatophyta</taxon>
        <taxon>Magnoliopsida</taxon>
        <taxon>eudicotyledons</taxon>
        <taxon>Gunneridae</taxon>
        <taxon>Pentapetalae</taxon>
        <taxon>rosids</taxon>
        <taxon>malvids</taxon>
        <taxon>Malvales</taxon>
        <taxon>Malvaceae</taxon>
        <taxon>Grewioideae</taxon>
        <taxon>Apeibeae</taxon>
        <taxon>Corchorus</taxon>
    </lineage>
</organism>
<evidence type="ECO:0000256" key="2">
    <source>
        <dbReference type="ARBA" id="ARBA00013222"/>
    </source>
</evidence>
<dbReference type="InterPro" id="IPR005956">
    <property type="entry name" value="4OHPhenylPyrv_dOase"/>
</dbReference>
<comment type="pathway">
    <text evidence="1">Amino-acid degradation; L-phenylalanine degradation; acetoacetate and fumarate from L-phenylalanine: step 3/6.</text>
</comment>
<comment type="caution">
    <text evidence="5">The sequence shown here is derived from an EMBL/GenBank/DDBJ whole genome shotgun (WGS) entry which is preliminary data.</text>
</comment>
<dbReference type="OrthoDB" id="414569at2759"/>
<evidence type="ECO:0000313" key="6">
    <source>
        <dbReference type="Proteomes" id="UP000188268"/>
    </source>
</evidence>
<dbReference type="PANTHER" id="PTHR11959:SF1">
    <property type="entry name" value="4-HYDROXYPHENYLPYRUVATE DIOXYGENASE"/>
    <property type="match status" value="1"/>
</dbReference>
<protein>
    <recommendedName>
        <fullName evidence="2">4-hydroxyphenylpyruvate dioxygenase</fullName>
        <ecNumber evidence="2">1.13.11.27</ecNumber>
    </recommendedName>
</protein>
<keyword evidence="4" id="KW-0585">Phenylalanine catabolism</keyword>
<dbReference type="InterPro" id="IPR029068">
    <property type="entry name" value="Glyas_Bleomycin-R_OHBP_Dase"/>
</dbReference>
<keyword evidence="3" id="KW-0828">Tyrosine catabolism</keyword>
<dbReference type="GO" id="GO:0006572">
    <property type="term" value="P:L-tyrosine catabolic process"/>
    <property type="evidence" value="ECO:0007669"/>
    <property type="project" value="UniProtKB-KW"/>
</dbReference>
<dbReference type="GO" id="GO:0003868">
    <property type="term" value="F:4-hydroxyphenylpyruvate dioxygenase activity"/>
    <property type="evidence" value="ECO:0007669"/>
    <property type="project" value="UniProtKB-EC"/>
</dbReference>
<dbReference type="Gene3D" id="3.10.180.10">
    <property type="entry name" value="2,3-Dihydroxybiphenyl 1,2-Dioxygenase, domain 1"/>
    <property type="match status" value="1"/>
</dbReference>
<keyword evidence="5" id="KW-0223">Dioxygenase</keyword>
<dbReference type="SUPFAM" id="SSF54593">
    <property type="entry name" value="Glyoxalase/Bleomycin resistance protein/Dihydroxybiphenyl dioxygenase"/>
    <property type="match status" value="1"/>
</dbReference>
<keyword evidence="5" id="KW-0670">Pyruvate</keyword>
<dbReference type="Gramene" id="OMO95668">
    <property type="protein sequence ID" value="OMO95668"/>
    <property type="gene ID" value="CCACVL1_05323"/>
</dbReference>
<dbReference type="Proteomes" id="UP000188268">
    <property type="component" value="Unassembled WGS sequence"/>
</dbReference>
<dbReference type="PANTHER" id="PTHR11959">
    <property type="entry name" value="4-HYDROXYPHENYLPYRUVATE DIOXYGENASE"/>
    <property type="match status" value="1"/>
</dbReference>
<dbReference type="AlphaFoldDB" id="A0A1R3JLF3"/>
<dbReference type="STRING" id="210143.A0A1R3JLF3"/>
<gene>
    <name evidence="5" type="ORF">CCACVL1_05323</name>
</gene>
<evidence type="ECO:0000256" key="3">
    <source>
        <dbReference type="ARBA" id="ARBA00022878"/>
    </source>
</evidence>
<sequence length="158" mass="17974">MVLIVIGEPVFGMKRRSQIQTFLEHKDGKWVQHLALMTDDIFKTLREMKERSVVGGFEFMPPPPPSYYKNPKKRVGDVLSDEQIKECEELGVMVDRNDQGTLPTTFIEITQRLGCMVKDEKGKMYQKGGCGGFGKGNFAELFKSVEEFEKSLEAVKDC</sequence>
<dbReference type="EC" id="1.13.11.27" evidence="2"/>
<dbReference type="EMBL" id="AWWV01007607">
    <property type="protein sequence ID" value="OMO95668.1"/>
    <property type="molecule type" value="Genomic_DNA"/>
</dbReference>
<proteinExistence type="predicted"/>